<evidence type="ECO:0008006" key="5">
    <source>
        <dbReference type="Google" id="ProtNLM"/>
    </source>
</evidence>
<dbReference type="PANTHER" id="PTHR34535">
    <property type="entry name" value="HYDROGENASE MATURATION FACTOR HYPA"/>
    <property type="match status" value="1"/>
</dbReference>
<dbReference type="GO" id="GO:0016151">
    <property type="term" value="F:nickel cation binding"/>
    <property type="evidence" value="ECO:0007669"/>
    <property type="project" value="InterPro"/>
</dbReference>
<comment type="caution">
    <text evidence="4">The sequence shown here is derived from an EMBL/GenBank/DDBJ whole genome shotgun (WGS) entry which is preliminary data.</text>
</comment>
<dbReference type="PANTHER" id="PTHR34535:SF3">
    <property type="entry name" value="HYDROGENASE MATURATION FACTOR HYPA"/>
    <property type="match status" value="1"/>
</dbReference>
<organism evidence="4">
    <name type="scientific">marine sediment metagenome</name>
    <dbReference type="NCBI Taxonomy" id="412755"/>
    <lineage>
        <taxon>unclassified sequences</taxon>
        <taxon>metagenomes</taxon>
        <taxon>ecological metagenomes</taxon>
    </lineage>
</organism>
<keyword evidence="3" id="KW-0862">Zinc</keyword>
<keyword evidence="1" id="KW-0533">Nickel</keyword>
<gene>
    <name evidence="4" type="ORF">S06H3_30494</name>
</gene>
<evidence type="ECO:0000256" key="3">
    <source>
        <dbReference type="ARBA" id="ARBA00022833"/>
    </source>
</evidence>
<protein>
    <recommendedName>
        <fullName evidence="5">Hydrogenase maturation factor HypA</fullName>
    </recommendedName>
</protein>
<proteinExistence type="inferred from homology"/>
<evidence type="ECO:0000256" key="2">
    <source>
        <dbReference type="ARBA" id="ARBA00022723"/>
    </source>
</evidence>
<name>X1MDF5_9ZZZZ</name>
<keyword evidence="2" id="KW-0479">Metal-binding</keyword>
<evidence type="ECO:0000256" key="1">
    <source>
        <dbReference type="ARBA" id="ARBA00022596"/>
    </source>
</evidence>
<sequence length="113" mass="12597">MHEFGITESIISIALGKAKEARARRITEIDLVVGELSGFVPDCIQFYFDFLSKDSIAEGATLHFELAPAQLRCRNCSVTFHPQDTLWTCPKCQSQGVEIAGGRELYVKSMEVE</sequence>
<dbReference type="GO" id="GO:0051604">
    <property type="term" value="P:protein maturation"/>
    <property type="evidence" value="ECO:0007669"/>
    <property type="project" value="InterPro"/>
</dbReference>
<dbReference type="HAMAP" id="MF_00213">
    <property type="entry name" value="HypA_HybF"/>
    <property type="match status" value="1"/>
</dbReference>
<accession>X1MDF5</accession>
<dbReference type="NCBIfam" id="TIGR00100">
    <property type="entry name" value="hypA"/>
    <property type="match status" value="1"/>
</dbReference>
<dbReference type="Pfam" id="PF01155">
    <property type="entry name" value="HypA"/>
    <property type="match status" value="1"/>
</dbReference>
<reference evidence="4" key="1">
    <citation type="journal article" date="2014" name="Front. Microbiol.">
        <title>High frequency of phylogenetically diverse reductive dehalogenase-homologous genes in deep subseafloor sedimentary metagenomes.</title>
        <authorList>
            <person name="Kawai M."/>
            <person name="Futagami T."/>
            <person name="Toyoda A."/>
            <person name="Takaki Y."/>
            <person name="Nishi S."/>
            <person name="Hori S."/>
            <person name="Arai W."/>
            <person name="Tsubouchi T."/>
            <person name="Morono Y."/>
            <person name="Uchiyama I."/>
            <person name="Ito T."/>
            <person name="Fujiyama A."/>
            <person name="Inagaki F."/>
            <person name="Takami H."/>
        </authorList>
    </citation>
    <scope>NUCLEOTIDE SEQUENCE</scope>
    <source>
        <strain evidence="4">Expedition CK06-06</strain>
    </source>
</reference>
<dbReference type="GO" id="GO:0008270">
    <property type="term" value="F:zinc ion binding"/>
    <property type="evidence" value="ECO:0007669"/>
    <property type="project" value="TreeGrafter"/>
</dbReference>
<evidence type="ECO:0000313" key="4">
    <source>
        <dbReference type="EMBL" id="GAI29308.1"/>
    </source>
</evidence>
<dbReference type="EMBL" id="BARV01017962">
    <property type="protein sequence ID" value="GAI29308.1"/>
    <property type="molecule type" value="Genomic_DNA"/>
</dbReference>
<dbReference type="AlphaFoldDB" id="X1MDF5"/>
<dbReference type="Gene3D" id="3.30.2320.80">
    <property type="match status" value="1"/>
</dbReference>
<dbReference type="InterPro" id="IPR000688">
    <property type="entry name" value="HypA/HybF"/>
</dbReference>
<dbReference type="PIRSF" id="PIRSF004761">
    <property type="entry name" value="Hydrgn_mat_HypA"/>
    <property type="match status" value="1"/>
</dbReference>